<evidence type="ECO:0008006" key="4">
    <source>
        <dbReference type="Google" id="ProtNLM"/>
    </source>
</evidence>
<evidence type="ECO:0000313" key="3">
    <source>
        <dbReference type="Proteomes" id="UP000749010"/>
    </source>
</evidence>
<feature type="transmembrane region" description="Helical" evidence="1">
    <location>
        <begin position="16"/>
        <end position="35"/>
    </location>
</feature>
<feature type="transmembrane region" description="Helical" evidence="1">
    <location>
        <begin position="147"/>
        <end position="171"/>
    </location>
</feature>
<organism evidence="2 3">
    <name type="scientific">Candidatus Accumulibacter phosphatis</name>
    <dbReference type="NCBI Taxonomy" id="327160"/>
    <lineage>
        <taxon>Bacteria</taxon>
        <taxon>Pseudomonadati</taxon>
        <taxon>Pseudomonadota</taxon>
        <taxon>Betaproteobacteria</taxon>
        <taxon>Candidatus Accumulibacter</taxon>
    </lineage>
</organism>
<dbReference type="EMBL" id="SPMY01000056">
    <property type="protein sequence ID" value="NMQ29473.1"/>
    <property type="molecule type" value="Genomic_DNA"/>
</dbReference>
<keyword evidence="1" id="KW-0472">Membrane</keyword>
<protein>
    <recommendedName>
        <fullName evidence="4">DUF1772 domain-containing protein</fullName>
    </recommendedName>
</protein>
<sequence>MRSSHELGASGGWQPVAGWQLIVVVVFAITVLYLGNTGERWFPLLDSANLAFHEAGHPLFWLLGSRLGVYGGTLGQLALPLIVALSFWRRRDPFATSLVMLWLFQNFFNIARYMADARAQMLPLVGGDHDWSEIFARWQLLHLDTRIAGLVSLLGWAGVLVVCCALARTWWRARSCTRCC</sequence>
<keyword evidence="3" id="KW-1185">Reference proteome</keyword>
<name>A0ABX1U141_9PROT</name>
<evidence type="ECO:0000256" key="1">
    <source>
        <dbReference type="SAM" id="Phobius"/>
    </source>
</evidence>
<evidence type="ECO:0000313" key="2">
    <source>
        <dbReference type="EMBL" id="NMQ29473.1"/>
    </source>
</evidence>
<dbReference type="RefSeq" id="WP_169067931.1">
    <property type="nucleotide sequence ID" value="NZ_SPMY01000056.1"/>
</dbReference>
<keyword evidence="1" id="KW-1133">Transmembrane helix</keyword>
<accession>A0ABX1U141</accession>
<feature type="transmembrane region" description="Helical" evidence="1">
    <location>
        <begin position="67"/>
        <end position="88"/>
    </location>
</feature>
<proteinExistence type="predicted"/>
<keyword evidence="1" id="KW-0812">Transmembrane</keyword>
<gene>
    <name evidence="2" type="ORF">E4Q23_17890</name>
</gene>
<comment type="caution">
    <text evidence="2">The sequence shown here is derived from an EMBL/GenBank/DDBJ whole genome shotgun (WGS) entry which is preliminary data.</text>
</comment>
<dbReference type="Proteomes" id="UP000749010">
    <property type="component" value="Unassembled WGS sequence"/>
</dbReference>
<reference evidence="2 3" key="1">
    <citation type="submission" date="2019-03" db="EMBL/GenBank/DDBJ databases">
        <title>Metabolic reconstructions from genomes of highly enriched 'Candidatus Accumulibacter' and 'Candidatus Competibacter' bioreactor populations.</title>
        <authorList>
            <person name="Annavajhala M.K."/>
            <person name="Welles L."/>
            <person name="Abbas B."/>
            <person name="Sorokin D."/>
            <person name="Park H."/>
            <person name="Van Loosdrecht M."/>
            <person name="Chandran K."/>
        </authorList>
    </citation>
    <scope>NUCLEOTIDE SEQUENCE [LARGE SCALE GENOMIC DNA]</scope>
    <source>
        <strain evidence="2 3">SBR_S</strain>
    </source>
</reference>
<feature type="transmembrane region" description="Helical" evidence="1">
    <location>
        <begin position="94"/>
        <end position="111"/>
    </location>
</feature>